<dbReference type="GO" id="GO:0003677">
    <property type="term" value="F:DNA binding"/>
    <property type="evidence" value="ECO:0007669"/>
    <property type="project" value="UniProtKB-UniRule"/>
</dbReference>
<dbReference type="Gene3D" id="1.10.357.10">
    <property type="entry name" value="Tetracycline Repressor, domain 2"/>
    <property type="match status" value="1"/>
</dbReference>
<gene>
    <name evidence="4" type="ORF">CCR94_22215</name>
</gene>
<dbReference type="PRINTS" id="PR00455">
    <property type="entry name" value="HTHTETR"/>
</dbReference>
<dbReference type="InterPro" id="IPR041479">
    <property type="entry name" value="TetR_CgmR_C"/>
</dbReference>
<sequence>MGRNRTIDRDMVLDVAEQIVFRDGATALTFDAVAKAAGITKGGLQYCFGSKDDLIAAIVDRGAKVFEAELARNTPPDADSLDRARGYIRASKSIDEPSQARFVSVILLLLQSPEQKQKIREFYAEWITQLDPGSEVERRTRTALIAAEGAFLLRSLALVEMDQAGWDDVFEDILKALPPKQE</sequence>
<dbReference type="OrthoDB" id="9809772at2"/>
<accession>A0A2S6MVH3</accession>
<organism evidence="4 5">
    <name type="scientific">Rhodoblastus sphagnicola</name>
    <dbReference type="NCBI Taxonomy" id="333368"/>
    <lineage>
        <taxon>Bacteria</taxon>
        <taxon>Pseudomonadati</taxon>
        <taxon>Pseudomonadota</taxon>
        <taxon>Alphaproteobacteria</taxon>
        <taxon>Hyphomicrobiales</taxon>
        <taxon>Rhodoblastaceae</taxon>
        <taxon>Rhodoblastus</taxon>
    </lineage>
</organism>
<dbReference type="SUPFAM" id="SSF46689">
    <property type="entry name" value="Homeodomain-like"/>
    <property type="match status" value="1"/>
</dbReference>
<keyword evidence="3" id="KW-0804">Transcription</keyword>
<dbReference type="PANTHER" id="PTHR47506">
    <property type="entry name" value="TRANSCRIPTIONAL REGULATORY PROTEIN"/>
    <property type="match status" value="1"/>
</dbReference>
<protein>
    <submittedName>
        <fullName evidence="4">TetR family transcriptional regulator</fullName>
    </submittedName>
</protein>
<keyword evidence="1" id="KW-0805">Transcription regulation</keyword>
<name>A0A2S6MVH3_9HYPH</name>
<evidence type="ECO:0000256" key="1">
    <source>
        <dbReference type="ARBA" id="ARBA00023015"/>
    </source>
</evidence>
<dbReference type="InterPro" id="IPR001647">
    <property type="entry name" value="HTH_TetR"/>
</dbReference>
<evidence type="ECO:0000256" key="3">
    <source>
        <dbReference type="ARBA" id="ARBA00023163"/>
    </source>
</evidence>
<dbReference type="RefSeq" id="WP_104510479.1">
    <property type="nucleotide sequence ID" value="NZ_JACIGC010000004.1"/>
</dbReference>
<evidence type="ECO:0000313" key="5">
    <source>
        <dbReference type="Proteomes" id="UP000239089"/>
    </source>
</evidence>
<keyword evidence="2" id="KW-0238">DNA-binding</keyword>
<evidence type="ECO:0000313" key="4">
    <source>
        <dbReference type="EMBL" id="PPQ26361.1"/>
    </source>
</evidence>
<evidence type="ECO:0000256" key="2">
    <source>
        <dbReference type="ARBA" id="ARBA00023125"/>
    </source>
</evidence>
<dbReference type="AlphaFoldDB" id="A0A2S6MVH3"/>
<dbReference type="InterPro" id="IPR009057">
    <property type="entry name" value="Homeodomain-like_sf"/>
</dbReference>
<dbReference type="PROSITE" id="PS50977">
    <property type="entry name" value="HTH_TETR_2"/>
    <property type="match status" value="1"/>
</dbReference>
<comment type="caution">
    <text evidence="4">The sequence shown here is derived from an EMBL/GenBank/DDBJ whole genome shotgun (WGS) entry which is preliminary data.</text>
</comment>
<proteinExistence type="predicted"/>
<reference evidence="4 5" key="1">
    <citation type="journal article" date="2018" name="Arch. Microbiol.">
        <title>New insights into the metabolic potential of the phototrophic purple bacterium Rhodopila globiformis DSM 161(T) from its draft genome sequence and evidence for a vanadium-dependent nitrogenase.</title>
        <authorList>
            <person name="Imhoff J.F."/>
            <person name="Rahn T."/>
            <person name="Kunzel S."/>
            <person name="Neulinger S.C."/>
        </authorList>
    </citation>
    <scope>NUCLEOTIDE SEQUENCE [LARGE SCALE GENOMIC DNA]</scope>
    <source>
        <strain evidence="4 5">DSM 16996</strain>
    </source>
</reference>
<dbReference type="PANTHER" id="PTHR47506:SF6">
    <property type="entry name" value="HTH-TYPE TRANSCRIPTIONAL REPRESSOR NEMR"/>
    <property type="match status" value="1"/>
</dbReference>
<keyword evidence="5" id="KW-1185">Reference proteome</keyword>
<dbReference type="Pfam" id="PF00440">
    <property type="entry name" value="TetR_N"/>
    <property type="match status" value="1"/>
</dbReference>
<dbReference type="Proteomes" id="UP000239089">
    <property type="component" value="Unassembled WGS sequence"/>
</dbReference>
<dbReference type="Pfam" id="PF17937">
    <property type="entry name" value="TetR_C_28"/>
    <property type="match status" value="1"/>
</dbReference>
<dbReference type="EMBL" id="NHSJ01000134">
    <property type="protein sequence ID" value="PPQ26361.1"/>
    <property type="molecule type" value="Genomic_DNA"/>
</dbReference>